<evidence type="ECO:0000313" key="2">
    <source>
        <dbReference type="Proteomes" id="UP000775213"/>
    </source>
</evidence>
<evidence type="ECO:0000313" key="1">
    <source>
        <dbReference type="EMBL" id="KAH0450568.1"/>
    </source>
</evidence>
<proteinExistence type="predicted"/>
<dbReference type="Proteomes" id="UP000775213">
    <property type="component" value="Unassembled WGS sequence"/>
</dbReference>
<name>A0AAV7G4F0_DENCH</name>
<gene>
    <name evidence="1" type="ORF">IEQ34_021260</name>
</gene>
<organism evidence="1 2">
    <name type="scientific">Dendrobium chrysotoxum</name>
    <name type="common">Orchid</name>
    <dbReference type="NCBI Taxonomy" id="161865"/>
    <lineage>
        <taxon>Eukaryota</taxon>
        <taxon>Viridiplantae</taxon>
        <taxon>Streptophyta</taxon>
        <taxon>Embryophyta</taxon>
        <taxon>Tracheophyta</taxon>
        <taxon>Spermatophyta</taxon>
        <taxon>Magnoliopsida</taxon>
        <taxon>Liliopsida</taxon>
        <taxon>Asparagales</taxon>
        <taxon>Orchidaceae</taxon>
        <taxon>Epidendroideae</taxon>
        <taxon>Malaxideae</taxon>
        <taxon>Dendrobiinae</taxon>
        <taxon>Dendrobium</taxon>
    </lineage>
</organism>
<protein>
    <submittedName>
        <fullName evidence="1">Uncharacterized protein</fullName>
    </submittedName>
</protein>
<reference evidence="1 2" key="1">
    <citation type="journal article" date="2021" name="Hortic Res">
        <title>Chromosome-scale assembly of the Dendrobium chrysotoxum genome enhances the understanding of orchid evolution.</title>
        <authorList>
            <person name="Zhang Y."/>
            <person name="Zhang G.Q."/>
            <person name="Zhang D."/>
            <person name="Liu X.D."/>
            <person name="Xu X.Y."/>
            <person name="Sun W.H."/>
            <person name="Yu X."/>
            <person name="Zhu X."/>
            <person name="Wang Z.W."/>
            <person name="Zhao X."/>
            <person name="Zhong W.Y."/>
            <person name="Chen H."/>
            <person name="Yin W.L."/>
            <person name="Huang T."/>
            <person name="Niu S.C."/>
            <person name="Liu Z.J."/>
        </authorList>
    </citation>
    <scope>NUCLEOTIDE SEQUENCE [LARGE SCALE GENOMIC DNA]</scope>
    <source>
        <strain evidence="1">Lindl</strain>
    </source>
</reference>
<sequence>MSRPGPVPPSNLVPMKVPLYHLAQKSPFFIGSKSPFTISFTINVHEYGVPSQYHKGEKRYLKPKDLTHALRDDGFGDHFVIIMSHADATRFCYGTETCVILALKILSRDIDPIPKDILEEFNLPNLFDSSFWMGSVKLPWDGTKLPDGMLSLILKLTPQNVLRLTPRLTKNASIPNCTILN</sequence>
<accession>A0AAV7G4F0</accession>
<dbReference type="AlphaFoldDB" id="A0AAV7G4F0"/>
<comment type="caution">
    <text evidence="1">The sequence shown here is derived from an EMBL/GenBank/DDBJ whole genome shotgun (WGS) entry which is preliminary data.</text>
</comment>
<dbReference type="EMBL" id="JAGFBR010000018">
    <property type="protein sequence ID" value="KAH0450568.1"/>
    <property type="molecule type" value="Genomic_DNA"/>
</dbReference>
<keyword evidence="2" id="KW-1185">Reference proteome</keyword>